<dbReference type="InterPro" id="IPR041492">
    <property type="entry name" value="HAD_2"/>
</dbReference>
<organism evidence="1 2">
    <name type="scientific">Trichomonas vaginalis (strain ATCC PRA-98 / G3)</name>
    <dbReference type="NCBI Taxonomy" id="412133"/>
    <lineage>
        <taxon>Eukaryota</taxon>
        <taxon>Metamonada</taxon>
        <taxon>Parabasalia</taxon>
        <taxon>Trichomonadida</taxon>
        <taxon>Trichomonadidae</taxon>
        <taxon>Trichomonas</taxon>
    </lineage>
</organism>
<dbReference type="STRING" id="5722.A2EMN8"/>
<dbReference type="KEGG" id="tva:4763983"/>
<gene>
    <name evidence="1" type="ORF">TVAG_349610</name>
</gene>
<reference evidence="1" key="1">
    <citation type="submission" date="2006-10" db="EMBL/GenBank/DDBJ databases">
        <authorList>
            <person name="Amadeo P."/>
            <person name="Zhao Q."/>
            <person name="Wortman J."/>
            <person name="Fraser-Liggett C."/>
            <person name="Carlton J."/>
        </authorList>
    </citation>
    <scope>NUCLEOTIDE SEQUENCE</scope>
    <source>
        <strain evidence="1">G3</strain>
    </source>
</reference>
<dbReference type="EMBL" id="DS113432">
    <property type="protein sequence ID" value="EAY06108.1"/>
    <property type="molecule type" value="Genomic_DNA"/>
</dbReference>
<name>A2EMN8_TRIV3</name>
<dbReference type="PANTHER" id="PTHR43885">
    <property type="entry name" value="HALOACID DEHALOGENASE-LIKE HYDROLASE"/>
    <property type="match status" value="1"/>
</dbReference>
<dbReference type="PROSITE" id="PS01228">
    <property type="entry name" value="COF_1"/>
    <property type="match status" value="1"/>
</dbReference>
<dbReference type="InParanoid" id="A2EMN8"/>
<dbReference type="AlphaFoldDB" id="A2EMN8"/>
<protein>
    <recommendedName>
        <fullName evidence="3">Haloacid dehalogenase-like hydrolase family protein</fullName>
    </recommendedName>
</protein>
<dbReference type="SUPFAM" id="SSF56784">
    <property type="entry name" value="HAD-like"/>
    <property type="match status" value="1"/>
</dbReference>
<evidence type="ECO:0008006" key="3">
    <source>
        <dbReference type="Google" id="ProtNLM"/>
    </source>
</evidence>
<dbReference type="VEuPathDB" id="TrichDB:TVAG_349610"/>
<dbReference type="Gene3D" id="1.10.150.240">
    <property type="entry name" value="Putative phosphatase, domain 2"/>
    <property type="match status" value="1"/>
</dbReference>
<dbReference type="SMR" id="A2EMN8"/>
<accession>A2EMN8</accession>
<dbReference type="Proteomes" id="UP000001542">
    <property type="component" value="Unassembled WGS sequence"/>
</dbReference>
<dbReference type="InterPro" id="IPR036412">
    <property type="entry name" value="HAD-like_sf"/>
</dbReference>
<dbReference type="InterPro" id="IPR023214">
    <property type="entry name" value="HAD_sf"/>
</dbReference>
<dbReference type="Pfam" id="PF13419">
    <property type="entry name" value="HAD_2"/>
    <property type="match status" value="1"/>
</dbReference>
<sequence>MIDSCKTLFTFDIDGTILNCLDGKEVRLNAFLSAYQKFFNTNKFLSKKDLFGKLTIGMTDAATAQSILNKHQGHSSPKEIYDFLQFYNESFIHSNMNKPVLTNGIREIVNEIKKCKNTFVCLASGATFETAKYRISYVEVSDLFVPFIGGFGDNLKRKDCIREAIREAHNYTRSNISCVIHIGDTNDDIESALKVNAIPIGVKTGMIRYKQDHYSNYFFNDLIQAKDKIMSIIASNSCK</sequence>
<dbReference type="InterPro" id="IPR023198">
    <property type="entry name" value="PGP-like_dom2"/>
</dbReference>
<reference evidence="1" key="2">
    <citation type="journal article" date="2007" name="Science">
        <title>Draft genome sequence of the sexually transmitted pathogen Trichomonas vaginalis.</title>
        <authorList>
            <person name="Carlton J.M."/>
            <person name="Hirt R.P."/>
            <person name="Silva J.C."/>
            <person name="Delcher A.L."/>
            <person name="Schatz M."/>
            <person name="Zhao Q."/>
            <person name="Wortman J.R."/>
            <person name="Bidwell S.L."/>
            <person name="Alsmark U.C.M."/>
            <person name="Besteiro S."/>
            <person name="Sicheritz-Ponten T."/>
            <person name="Noel C.J."/>
            <person name="Dacks J.B."/>
            <person name="Foster P.G."/>
            <person name="Simillion C."/>
            <person name="Van de Peer Y."/>
            <person name="Miranda-Saavedra D."/>
            <person name="Barton G.J."/>
            <person name="Westrop G.D."/>
            <person name="Mueller S."/>
            <person name="Dessi D."/>
            <person name="Fiori P.L."/>
            <person name="Ren Q."/>
            <person name="Paulsen I."/>
            <person name="Zhang H."/>
            <person name="Bastida-Corcuera F.D."/>
            <person name="Simoes-Barbosa A."/>
            <person name="Brown M.T."/>
            <person name="Hayes R.D."/>
            <person name="Mukherjee M."/>
            <person name="Okumura C.Y."/>
            <person name="Schneider R."/>
            <person name="Smith A.J."/>
            <person name="Vanacova S."/>
            <person name="Villalvazo M."/>
            <person name="Haas B.J."/>
            <person name="Pertea M."/>
            <person name="Feldblyum T.V."/>
            <person name="Utterback T.R."/>
            <person name="Shu C.L."/>
            <person name="Osoegawa K."/>
            <person name="de Jong P.J."/>
            <person name="Hrdy I."/>
            <person name="Horvathova L."/>
            <person name="Zubacova Z."/>
            <person name="Dolezal P."/>
            <person name="Malik S.B."/>
            <person name="Logsdon J.M. Jr."/>
            <person name="Henze K."/>
            <person name="Gupta A."/>
            <person name="Wang C.C."/>
            <person name="Dunne R.L."/>
            <person name="Upcroft J.A."/>
            <person name="Upcroft P."/>
            <person name="White O."/>
            <person name="Salzberg S.L."/>
            <person name="Tang P."/>
            <person name="Chiu C.-H."/>
            <person name="Lee Y.-S."/>
            <person name="Embley T.M."/>
            <person name="Coombs G.H."/>
            <person name="Mottram J.C."/>
            <person name="Tachezy J."/>
            <person name="Fraser-Liggett C.M."/>
            <person name="Johnson P.J."/>
        </authorList>
    </citation>
    <scope>NUCLEOTIDE SEQUENCE [LARGE SCALE GENOMIC DNA]</scope>
    <source>
        <strain evidence="1">G3</strain>
    </source>
</reference>
<evidence type="ECO:0000313" key="1">
    <source>
        <dbReference type="EMBL" id="EAY06108.1"/>
    </source>
</evidence>
<dbReference type="PANTHER" id="PTHR43885:SF1">
    <property type="entry name" value="SUPERFAMILY HYDROLASE, PUTATIVE (AFU_ORTHOLOGUE AFUA_4G13290)-RELATED"/>
    <property type="match status" value="1"/>
</dbReference>
<dbReference type="RefSeq" id="XP_001318331.1">
    <property type="nucleotide sequence ID" value="XM_001318296.1"/>
</dbReference>
<evidence type="ECO:0000313" key="2">
    <source>
        <dbReference type="Proteomes" id="UP000001542"/>
    </source>
</evidence>
<dbReference type="VEuPathDB" id="TrichDB:TVAGG3_0810360"/>
<keyword evidence="2" id="KW-1185">Reference proteome</keyword>
<proteinExistence type="predicted"/>
<dbReference type="Gene3D" id="3.40.50.1000">
    <property type="entry name" value="HAD superfamily/HAD-like"/>
    <property type="match status" value="1"/>
</dbReference>